<dbReference type="InterPro" id="IPR014922">
    <property type="entry name" value="YdhG-like"/>
</dbReference>
<proteinExistence type="predicted"/>
<dbReference type="OrthoDB" id="384795at2"/>
<dbReference type="EMBL" id="PDOF01000003">
    <property type="protein sequence ID" value="PYZ96148.1"/>
    <property type="molecule type" value="Genomic_DNA"/>
</dbReference>
<dbReference type="SUPFAM" id="SSF159888">
    <property type="entry name" value="YdhG-like"/>
    <property type="match status" value="1"/>
</dbReference>
<dbReference type="Pfam" id="PF08818">
    <property type="entry name" value="DUF1801"/>
    <property type="match status" value="1"/>
</dbReference>
<reference evidence="2 3" key="1">
    <citation type="submission" date="2017-10" db="EMBL/GenBank/DDBJ databases">
        <title>Bacillus sp. nov., a halophilic bacterium isolated from a Yangshapao Lake.</title>
        <authorList>
            <person name="Wang H."/>
        </authorList>
    </citation>
    <scope>NUCLEOTIDE SEQUENCE [LARGE SCALE GENOMIC DNA]</scope>
    <source>
        <strain evidence="2 3">YSP-3</strain>
    </source>
</reference>
<evidence type="ECO:0000259" key="1">
    <source>
        <dbReference type="Pfam" id="PF08818"/>
    </source>
</evidence>
<protein>
    <submittedName>
        <fullName evidence="2">Iron chaperone</fullName>
    </submittedName>
</protein>
<organism evidence="2 3">
    <name type="scientific">Alteribacter lacisalsi</name>
    <dbReference type="NCBI Taxonomy" id="2045244"/>
    <lineage>
        <taxon>Bacteria</taxon>
        <taxon>Bacillati</taxon>
        <taxon>Bacillota</taxon>
        <taxon>Bacilli</taxon>
        <taxon>Bacillales</taxon>
        <taxon>Bacillaceae</taxon>
        <taxon>Alteribacter</taxon>
    </lineage>
</organism>
<evidence type="ECO:0000313" key="3">
    <source>
        <dbReference type="Proteomes" id="UP000248066"/>
    </source>
</evidence>
<accession>A0A2W0HRC7</accession>
<name>A0A2W0HRC7_9BACI</name>
<dbReference type="Proteomes" id="UP000248066">
    <property type="component" value="Unassembled WGS sequence"/>
</dbReference>
<dbReference type="AlphaFoldDB" id="A0A2W0HRC7"/>
<feature type="domain" description="YdhG-like" evidence="1">
    <location>
        <begin position="16"/>
        <end position="111"/>
    </location>
</feature>
<comment type="caution">
    <text evidence="2">The sequence shown here is derived from an EMBL/GenBank/DDBJ whole genome shotgun (WGS) entry which is preliminary data.</text>
</comment>
<sequence>METFEEFIQQIDHPDHRDRMEEVLGWVKEKYPQLEEKIAWKQPMFTDHGTFILGFSVSKKHIAVAPERVAIDHFSDQIKQAGYDHTKEIIRIKWNQQVDYALLGNMIEFNIKDKADCSTFWRK</sequence>
<dbReference type="Gene3D" id="3.90.1150.200">
    <property type="match status" value="1"/>
</dbReference>
<evidence type="ECO:0000313" key="2">
    <source>
        <dbReference type="EMBL" id="PYZ96148.1"/>
    </source>
</evidence>
<keyword evidence="3" id="KW-1185">Reference proteome</keyword>
<gene>
    <name evidence="2" type="ORF">CR205_17440</name>
</gene>
<dbReference type="RefSeq" id="WP_110521423.1">
    <property type="nucleotide sequence ID" value="NZ_PDOF01000003.1"/>
</dbReference>